<dbReference type="RefSeq" id="XP_009265403.1">
    <property type="nucleotide sequence ID" value="XM_009267128.1"/>
</dbReference>
<dbReference type="Gene3D" id="3.30.160.360">
    <property type="match status" value="1"/>
</dbReference>
<evidence type="ECO:0008006" key="5">
    <source>
        <dbReference type="Google" id="ProtNLM"/>
    </source>
</evidence>
<evidence type="ECO:0000313" key="3">
    <source>
        <dbReference type="EMBL" id="AFN83906.1"/>
    </source>
</evidence>
<comment type="subcellular location">
    <subcellularLocation>
        <location evidence="1">Nucleus</location>
    </subcellularLocation>
</comment>
<dbReference type="KEGG" id="ero:EROM_100900"/>
<keyword evidence="4" id="KW-1185">Reference proteome</keyword>
<dbReference type="GeneID" id="20564520"/>
<organism evidence="3 4">
    <name type="scientific">Encephalitozoon romaleae (strain SJ-2008)</name>
    <name type="common">Microsporidian parasite</name>
    <dbReference type="NCBI Taxonomy" id="1178016"/>
    <lineage>
        <taxon>Eukaryota</taxon>
        <taxon>Fungi</taxon>
        <taxon>Fungi incertae sedis</taxon>
        <taxon>Microsporidia</taxon>
        <taxon>Unikaryonidae</taxon>
        <taxon>Encephalitozoon</taxon>
    </lineage>
</organism>
<dbReference type="AlphaFoldDB" id="I6ZVX2"/>
<sequence>MNGEESGKECSMQQKRLMGALRRRDFLKEEMEKIGQDLQKLEAHRRVLVDILRICDGRMEIDVNRYRPVYKIDLSHSKGLIHIPQEKHHLVIYNLGKIPSPSMKPFYSQKNVYPVDYMCKRAYYGKRDELLAGKREVLYTCTIRNVCSKPLFEITEGDLCIRGKAGEVFNAFRSLFPEGIEFTSIIEFFGLNNLHVRKLISEQEGFADLGIGDRWERRP</sequence>
<dbReference type="HOGENOM" id="CLU_1272293_0_0_1"/>
<protein>
    <recommendedName>
        <fullName evidence="5">FYR N-terminal domain-containing protein</fullName>
    </recommendedName>
</protein>
<evidence type="ECO:0000256" key="1">
    <source>
        <dbReference type="ARBA" id="ARBA00004123"/>
    </source>
</evidence>
<dbReference type="PROSITE" id="PS51543">
    <property type="entry name" value="FYRC"/>
    <property type="match status" value="1"/>
</dbReference>
<dbReference type="Proteomes" id="UP000010094">
    <property type="component" value="Chromosome X"/>
</dbReference>
<dbReference type="GO" id="GO:0005634">
    <property type="term" value="C:nucleus"/>
    <property type="evidence" value="ECO:0007669"/>
    <property type="project" value="UniProtKB-SubCell"/>
</dbReference>
<name>I6ZVX2_ENCRO</name>
<evidence type="ECO:0000313" key="4">
    <source>
        <dbReference type="Proteomes" id="UP000010094"/>
    </source>
</evidence>
<dbReference type="EMBL" id="CP003529">
    <property type="protein sequence ID" value="AFN83906.1"/>
    <property type="molecule type" value="Genomic_DNA"/>
</dbReference>
<dbReference type="VEuPathDB" id="MicrosporidiaDB:EROM_100900"/>
<dbReference type="InterPro" id="IPR003889">
    <property type="entry name" value="FYrich_C"/>
</dbReference>
<reference evidence="3 4" key="1">
    <citation type="journal article" date="2012" name="Proc. Natl. Acad. Sci. U.S.A.">
        <title>Gain and loss of multiple functionally related, horizontally transferred genes in the reduced genomes of two microsporidian parasites.</title>
        <authorList>
            <person name="Pombert J.-F."/>
            <person name="Selman M."/>
            <person name="Burki F."/>
            <person name="Bardell F.T."/>
            <person name="Farinelli L."/>
            <person name="Solter L.F."/>
            <person name="Whitman D.W."/>
            <person name="Weiss L.M."/>
            <person name="Corradi N."/>
            <person name="Keeling P.J."/>
        </authorList>
    </citation>
    <scope>NUCLEOTIDE SEQUENCE [LARGE SCALE GENOMIC DNA]</scope>
    <source>
        <strain evidence="3 4">SJ-2008</strain>
    </source>
</reference>
<keyword evidence="2" id="KW-0539">Nucleus</keyword>
<evidence type="ECO:0000256" key="2">
    <source>
        <dbReference type="ARBA" id="ARBA00023242"/>
    </source>
</evidence>
<dbReference type="PROSITE" id="PS51542">
    <property type="entry name" value="FYRN"/>
    <property type="match status" value="1"/>
</dbReference>
<gene>
    <name evidence="3" type="ordered locus">EROM_100900</name>
</gene>
<accession>I6ZVX2</accession>
<dbReference type="InterPro" id="IPR003888">
    <property type="entry name" value="FYrich_N"/>
</dbReference>
<proteinExistence type="predicted"/>
<dbReference type="OrthoDB" id="2190045at2759"/>
<dbReference type="Pfam" id="PF05964">
    <property type="entry name" value="FYRN"/>
    <property type="match status" value="1"/>
</dbReference>